<evidence type="ECO:0000256" key="3">
    <source>
        <dbReference type="ARBA" id="ARBA00010814"/>
    </source>
</evidence>
<evidence type="ECO:0000313" key="23">
    <source>
        <dbReference type="Proteomes" id="UP000252603"/>
    </source>
</evidence>
<dbReference type="GO" id="GO:0010041">
    <property type="term" value="P:response to iron(III) ion"/>
    <property type="evidence" value="ECO:0007669"/>
    <property type="project" value="TreeGrafter"/>
</dbReference>
<evidence type="ECO:0000256" key="16">
    <source>
        <dbReference type="ARBA" id="ARBA00023136"/>
    </source>
</evidence>
<sequence>MKSIRYGVSLIALFALYYLLPLNFRLLWQPDETRYAEISREMLATGDWVVPHFLGLRYFEKPIAGYWINSIGQWLFGHNNFGVRFGSVFAITMTALLVAWLAWRIFRDKRVAILSPIIFLTAMLVYAIGTYAVLDPMITLWLALAMCSFWGAAQAQRRSGKILGYVLLGVACGMGVMTKGFLALAVPVVGVLPWVIARKRWREVLTYGWLAVIVCTLVVLPWGLAIAQREPDFWRYFFWVEHIQRFAEKDAQHKAPFWYYIPFLIAGSLPWLALLPGALKRGWLERDEARGALYLLGWVAMPFLFFSIAKGKLPTYILPCFAPLSILMARYALEAAKTGAKALRINGMINLGVGLLGLIAVLVVSPWGFMHRPVWTKIELYKCLLAAIAFAVWALMGWLAMKDSGRRWSLAALCPLGLALLVGFAIPDRVIDSKQPQFLVDIVSESLQPSRYVLTNNVGIAGGLAWELKRSDIIMFDKQGELKYGLDWPDAQGSFVSQAGFADWLAAHRQQGPVSLVLLMDKGESMLDLPLPKPDNAYELGRVVFLQYLPQ</sequence>
<feature type="transmembrane region" description="Helical" evidence="19">
    <location>
        <begin position="85"/>
        <end position="106"/>
    </location>
</feature>
<evidence type="ECO:0000313" key="22">
    <source>
        <dbReference type="EMBL" id="SSK47605.1"/>
    </source>
</evidence>
<evidence type="ECO:0000256" key="12">
    <source>
        <dbReference type="ARBA" id="ARBA00022692"/>
    </source>
</evidence>
<dbReference type="GO" id="GO:0009103">
    <property type="term" value="P:lipopolysaccharide biosynthetic process"/>
    <property type="evidence" value="ECO:0007669"/>
    <property type="project" value="UniProtKB-KW"/>
</dbReference>
<feature type="transmembrane region" description="Helical" evidence="19">
    <location>
        <begin position="257"/>
        <end position="279"/>
    </location>
</feature>
<reference evidence="21 24" key="2">
    <citation type="submission" date="2019-07" db="EMBL/GenBank/DDBJ databases">
        <title>Genome sequence of OXA-232-producing Klebsiella pneumoniae ST23 from septicemic neonate.</title>
        <authorList>
            <person name="Mukherjee S."/>
            <person name="Naha S."/>
            <person name="Bhadury P."/>
            <person name="Basu S."/>
        </authorList>
    </citation>
    <scope>NUCLEOTIDE SEQUENCE [LARGE SCALE GENOMIC DNA]</scope>
    <source>
        <strain evidence="21 24">EN5275</strain>
    </source>
</reference>
<feature type="transmembrane region" description="Helical" evidence="19">
    <location>
        <begin position="207"/>
        <end position="227"/>
    </location>
</feature>
<dbReference type="AlphaFoldDB" id="A0A332QDH3"/>
<dbReference type="Proteomes" id="UP000252603">
    <property type="component" value="Unassembled WGS sequence"/>
</dbReference>
<feature type="domain" description="ArnT-like N-terminal" evidence="20">
    <location>
        <begin position="4"/>
        <end position="237"/>
    </location>
</feature>
<dbReference type="InterPro" id="IPR003342">
    <property type="entry name" value="ArnT-like_N"/>
</dbReference>
<evidence type="ECO:0000313" key="21">
    <source>
        <dbReference type="EMBL" id="MSS33414.1"/>
    </source>
</evidence>
<evidence type="ECO:0000256" key="14">
    <source>
        <dbReference type="ARBA" id="ARBA00022989"/>
    </source>
</evidence>
<feature type="transmembrane region" description="Helical" evidence="19">
    <location>
        <begin position="291"/>
        <end position="309"/>
    </location>
</feature>
<dbReference type="PANTHER" id="PTHR33908:SF3">
    <property type="entry name" value="UNDECAPRENYL PHOSPHATE-ALPHA-4-AMINO-4-DEOXY-L-ARABINOSE ARABINOSYL TRANSFERASE"/>
    <property type="match status" value="1"/>
</dbReference>
<evidence type="ECO:0000256" key="9">
    <source>
        <dbReference type="ARBA" id="ARBA00022556"/>
    </source>
</evidence>
<keyword evidence="11 19" id="KW-0808">Transferase</keyword>
<comment type="pathway">
    <text evidence="2 19">Lipopolysaccharide metabolism; 4-amino-4-deoxy-beta-L-arabinose-lipid A biosynthesis.</text>
</comment>
<evidence type="ECO:0000259" key="20">
    <source>
        <dbReference type="Pfam" id="PF02366"/>
    </source>
</evidence>
<keyword evidence="13 19" id="KW-0448">Lipopolysaccharide biosynthesis</keyword>
<dbReference type="HAMAP" id="MF_01165">
    <property type="entry name" value="ArnT_transfer"/>
    <property type="match status" value="1"/>
</dbReference>
<dbReference type="EC" id="2.4.2.43" evidence="4 19"/>
<evidence type="ECO:0000256" key="10">
    <source>
        <dbReference type="ARBA" id="ARBA00022676"/>
    </source>
</evidence>
<dbReference type="GO" id="GO:0009245">
    <property type="term" value="P:lipid A biosynthetic process"/>
    <property type="evidence" value="ECO:0007669"/>
    <property type="project" value="UniProtKB-UniRule"/>
</dbReference>
<keyword evidence="8" id="KW-0997">Cell inner membrane</keyword>
<keyword evidence="7 19" id="KW-0444">Lipid biosynthesis</keyword>
<dbReference type="UniPathway" id="UPA00037"/>
<keyword evidence="15 19" id="KW-0443">Lipid metabolism</keyword>
<keyword evidence="14 19" id="KW-1133">Transmembrane helix</keyword>
<organism evidence="22 23">
    <name type="scientific">Klebsiella pneumoniae</name>
    <dbReference type="NCBI Taxonomy" id="573"/>
    <lineage>
        <taxon>Bacteria</taxon>
        <taxon>Pseudomonadati</taxon>
        <taxon>Pseudomonadota</taxon>
        <taxon>Gammaproteobacteria</taxon>
        <taxon>Enterobacterales</taxon>
        <taxon>Enterobacteriaceae</taxon>
        <taxon>Klebsiella/Raoultella group</taxon>
        <taxon>Klebsiella</taxon>
        <taxon>Klebsiella pneumoniae complex</taxon>
    </lineage>
</organism>
<protein>
    <recommendedName>
        <fullName evidence="5 19">Undecaprenyl phosphate-alpha-4-amino-4-deoxy-L-arabinose arabinosyl transferase</fullName>
        <ecNumber evidence="4 19">2.4.2.43</ecNumber>
    </recommendedName>
    <alternativeName>
        <fullName evidence="19">4-amino-4-deoxy-L-arabinose lipid A transferase</fullName>
    </alternativeName>
    <alternativeName>
        <fullName evidence="19">Lipid IV(A) 4-amino-4-deoxy-L-arabinosyltransferase</fullName>
    </alternativeName>
    <alternativeName>
        <fullName evidence="19">Undecaprenyl phosphate-alpha-L-Ara4N transferase</fullName>
    </alternativeName>
</protein>
<dbReference type="PANTHER" id="PTHR33908">
    <property type="entry name" value="MANNOSYLTRANSFERASE YKCB-RELATED"/>
    <property type="match status" value="1"/>
</dbReference>
<dbReference type="Proteomes" id="UP000468995">
    <property type="component" value="Unassembled WGS sequence"/>
</dbReference>
<feature type="transmembrane region" description="Helical" evidence="19">
    <location>
        <begin position="345"/>
        <end position="369"/>
    </location>
</feature>
<comment type="function">
    <text evidence="17 19">Catalyzes the transfer of the L-Ara4N moiety of the glycolipid undecaprenyl phosphate-alpha-L-Ara4N to lipid A. The modified arabinose is attached to lipid A and is required for resistance to polymyxin and cationic antimicrobial peptides.</text>
</comment>
<feature type="transmembrane region" description="Helical" evidence="19">
    <location>
        <begin position="7"/>
        <end position="28"/>
    </location>
</feature>
<evidence type="ECO:0000256" key="11">
    <source>
        <dbReference type="ARBA" id="ARBA00022679"/>
    </source>
</evidence>
<evidence type="ECO:0000256" key="2">
    <source>
        <dbReference type="ARBA" id="ARBA00005200"/>
    </source>
</evidence>
<keyword evidence="10 19" id="KW-0328">Glycosyltransferase</keyword>
<comment type="catalytic activity">
    <reaction evidence="18 19">
        <text>4-amino-4-deoxy-alpha-L-arabinopyranosyl di-trans,octa-cis-undecaprenyl phosphate + lipid IVA = lipid IIA + di-trans,octa-cis-undecaprenyl phosphate.</text>
        <dbReference type="EC" id="2.4.2.43"/>
    </reaction>
</comment>
<comment type="similarity">
    <text evidence="3 19">Belongs to the glycosyltransferase 83 family.</text>
</comment>
<name>A0A332QDH3_KLEPN</name>
<gene>
    <name evidence="19 22" type="primary">arnT</name>
    <name evidence="21" type="ORF">FME62_21835</name>
    <name evidence="22" type="ORF">SAMEA4364603_03751</name>
</gene>
<dbReference type="Pfam" id="PF02366">
    <property type="entry name" value="PMT"/>
    <property type="match status" value="1"/>
</dbReference>
<feature type="transmembrane region" description="Helical" evidence="19">
    <location>
        <begin position="381"/>
        <end position="401"/>
    </location>
</feature>
<keyword evidence="12 19" id="KW-0812">Transmembrane</keyword>
<evidence type="ECO:0000256" key="8">
    <source>
        <dbReference type="ARBA" id="ARBA00022519"/>
    </source>
</evidence>
<feature type="transmembrane region" description="Helical" evidence="19">
    <location>
        <begin position="162"/>
        <end position="195"/>
    </location>
</feature>
<evidence type="ECO:0000256" key="1">
    <source>
        <dbReference type="ARBA" id="ARBA00004429"/>
    </source>
</evidence>
<feature type="transmembrane region" description="Helical" evidence="19">
    <location>
        <begin position="113"/>
        <end position="132"/>
    </location>
</feature>
<feature type="transmembrane region" description="Helical" evidence="19">
    <location>
        <begin position="407"/>
        <end position="426"/>
    </location>
</feature>
<keyword evidence="16 19" id="KW-0472">Membrane</keyword>
<dbReference type="NCBIfam" id="NF009784">
    <property type="entry name" value="PRK13279.1"/>
    <property type="match status" value="1"/>
</dbReference>
<dbReference type="GO" id="GO:0000030">
    <property type="term" value="F:mannosyltransferase activity"/>
    <property type="evidence" value="ECO:0007669"/>
    <property type="project" value="InterPro"/>
</dbReference>
<dbReference type="GO" id="GO:0103015">
    <property type="term" value="F:4-amino-4-deoxy-L-arabinose transferase activity"/>
    <property type="evidence" value="ECO:0007669"/>
    <property type="project" value="UniProtKB-EC"/>
</dbReference>
<dbReference type="EMBL" id="UFEU01000010">
    <property type="protein sequence ID" value="SSK47605.1"/>
    <property type="molecule type" value="Genomic_DNA"/>
</dbReference>
<keyword evidence="9 19" id="KW-0441">Lipid A biosynthesis</keyword>
<feature type="transmembrane region" description="Helical" evidence="19">
    <location>
        <begin position="316"/>
        <end position="333"/>
    </location>
</feature>
<evidence type="ECO:0000256" key="17">
    <source>
        <dbReference type="ARBA" id="ARBA00025446"/>
    </source>
</evidence>
<evidence type="ECO:0000256" key="7">
    <source>
        <dbReference type="ARBA" id="ARBA00022516"/>
    </source>
</evidence>
<keyword evidence="6 19" id="KW-1003">Cell membrane</keyword>
<evidence type="ECO:0000313" key="24">
    <source>
        <dbReference type="Proteomes" id="UP000468995"/>
    </source>
</evidence>
<evidence type="ECO:0000256" key="15">
    <source>
        <dbReference type="ARBA" id="ARBA00023098"/>
    </source>
</evidence>
<evidence type="ECO:0000256" key="19">
    <source>
        <dbReference type="HAMAP-Rule" id="MF_01165"/>
    </source>
</evidence>
<evidence type="ECO:0000256" key="18">
    <source>
        <dbReference type="ARBA" id="ARBA00034054"/>
    </source>
</evidence>
<evidence type="ECO:0000256" key="4">
    <source>
        <dbReference type="ARBA" id="ARBA00012056"/>
    </source>
</evidence>
<accession>A0A332QDH3</accession>
<comment type="subcellular location">
    <subcellularLocation>
        <location evidence="1">Cell inner membrane</location>
        <topology evidence="1">Multi-pass membrane protein</topology>
    </subcellularLocation>
    <subcellularLocation>
        <location evidence="19">Cell membrane</location>
        <topology evidence="19">Multi-pass membrane protein</topology>
    </subcellularLocation>
</comment>
<dbReference type="GO" id="GO:0005886">
    <property type="term" value="C:plasma membrane"/>
    <property type="evidence" value="ECO:0007669"/>
    <property type="project" value="UniProtKB-SubCell"/>
</dbReference>
<dbReference type="InterPro" id="IPR050297">
    <property type="entry name" value="LipidA_mod_glycosyltrf_83"/>
</dbReference>
<dbReference type="InterPro" id="IPR022839">
    <property type="entry name" value="ArnT"/>
</dbReference>
<dbReference type="RefSeq" id="WP_014906823.1">
    <property type="nucleotide sequence ID" value="NZ_AP025246.1"/>
</dbReference>
<reference evidence="22 23" key="1">
    <citation type="submission" date="2018-07" db="EMBL/GenBank/DDBJ databases">
        <authorList>
            <consortium name="Pathogen Informatics"/>
        </authorList>
    </citation>
    <scope>NUCLEOTIDE SEQUENCE [LARGE SCALE GENOMIC DNA]</scope>
    <source>
        <strain evidence="22 23">4300STDY6470422</strain>
    </source>
</reference>
<evidence type="ECO:0000256" key="5">
    <source>
        <dbReference type="ARBA" id="ARBA00015532"/>
    </source>
</evidence>
<dbReference type="GO" id="GO:0006493">
    <property type="term" value="P:protein O-linked glycosylation"/>
    <property type="evidence" value="ECO:0007669"/>
    <property type="project" value="InterPro"/>
</dbReference>
<dbReference type="EMBL" id="VINI01000021">
    <property type="protein sequence ID" value="MSS33414.1"/>
    <property type="molecule type" value="Genomic_DNA"/>
</dbReference>
<proteinExistence type="inferred from homology"/>
<evidence type="ECO:0000256" key="6">
    <source>
        <dbReference type="ARBA" id="ARBA00022475"/>
    </source>
</evidence>
<evidence type="ECO:0000256" key="13">
    <source>
        <dbReference type="ARBA" id="ARBA00022985"/>
    </source>
</evidence>